<dbReference type="Gene3D" id="3.20.20.70">
    <property type="entry name" value="Aldolase class I"/>
    <property type="match status" value="1"/>
</dbReference>
<accession>A0A1I6KGI1</accession>
<dbReference type="OrthoDB" id="50091at2157"/>
<dbReference type="EC" id="4.1.2.13" evidence="2"/>
<dbReference type="InterPro" id="IPR041720">
    <property type="entry name" value="FbaB-like"/>
</dbReference>
<dbReference type="PIRSF" id="PIRSF038992">
    <property type="entry name" value="Aldolase_Ia"/>
    <property type="match status" value="1"/>
</dbReference>
<proteinExistence type="inferred from homology"/>
<evidence type="ECO:0000256" key="2">
    <source>
        <dbReference type="ARBA" id="ARBA00013068"/>
    </source>
</evidence>
<dbReference type="PANTHER" id="PTHR47916:SF1">
    <property type="entry name" value="3-HYDROXY-5-PHOSPHONOOXYPENTANE-2,4-DIONE THIOLASE"/>
    <property type="match status" value="1"/>
</dbReference>
<name>A0A1I6KGI1_9EURY</name>
<comment type="similarity">
    <text evidence="1">Belongs to the DeoC/FbaB aldolase family.</text>
</comment>
<dbReference type="RefSeq" id="WP_089814054.1">
    <property type="nucleotide sequence ID" value="NZ_FOZK01000001.1"/>
</dbReference>
<dbReference type="Proteomes" id="UP000199062">
    <property type="component" value="Unassembled WGS sequence"/>
</dbReference>
<dbReference type="PANTHER" id="PTHR47916">
    <property type="entry name" value="FRUCTOSE-BISPHOSPHATE ALDOLASE CLASS 1"/>
    <property type="match status" value="1"/>
</dbReference>
<reference evidence="3 4" key="1">
    <citation type="submission" date="2016-10" db="EMBL/GenBank/DDBJ databases">
        <authorList>
            <person name="de Groot N.N."/>
        </authorList>
    </citation>
    <scope>NUCLEOTIDE SEQUENCE [LARGE SCALE GENOMIC DNA]</scope>
    <source>
        <strain evidence="3 4">CGMCC 1.10457</strain>
    </source>
</reference>
<dbReference type="EMBL" id="FOZK01000001">
    <property type="protein sequence ID" value="SFR90355.1"/>
    <property type="molecule type" value="Genomic_DNA"/>
</dbReference>
<dbReference type="GO" id="GO:0004332">
    <property type="term" value="F:fructose-bisphosphate aldolase activity"/>
    <property type="evidence" value="ECO:0007669"/>
    <property type="project" value="UniProtKB-EC"/>
</dbReference>
<protein>
    <recommendedName>
        <fullName evidence="2">fructose-bisphosphate aldolase</fullName>
        <ecNumber evidence="2">4.1.2.13</ecNumber>
    </recommendedName>
</protein>
<keyword evidence="4" id="KW-1185">Reference proteome</keyword>
<dbReference type="SMART" id="SM01133">
    <property type="entry name" value="DeoC"/>
    <property type="match status" value="1"/>
</dbReference>
<sequence>MSYDLFDTESGNAVVVALDHGLGMGALEGFEDAGATLDAVLAGNPDGVLVGPHFARRYADRFDDSDADLLVTADVATFSTRPGHDEAMDIWTQPFDVDSLLDLDPVGVKTVLVFGREDRELFQENIEAVADLAERLRGTGVPLIVEPVGWGKRVPEPLETDPEYVADACRIAWEIGADVLKAPYTGEPDTYADLVDASPVPVTVLGGPASGSTRAMLGDIEEAVGCGARGPVIGRSVWQTEDPQAVVEALNGVVHEGRSADDVWG</sequence>
<organism evidence="3 4">
    <name type="scientific">Halomicrobium zhouii</name>
    <dbReference type="NCBI Taxonomy" id="767519"/>
    <lineage>
        <taxon>Archaea</taxon>
        <taxon>Methanobacteriati</taxon>
        <taxon>Methanobacteriota</taxon>
        <taxon>Stenosarchaea group</taxon>
        <taxon>Halobacteria</taxon>
        <taxon>Halobacteriales</taxon>
        <taxon>Haloarculaceae</taxon>
        <taxon>Halomicrobium</taxon>
    </lineage>
</organism>
<dbReference type="SUPFAM" id="SSF51569">
    <property type="entry name" value="Aldolase"/>
    <property type="match status" value="1"/>
</dbReference>
<dbReference type="STRING" id="767519.SAMN05216559_0783"/>
<dbReference type="Pfam" id="PF01791">
    <property type="entry name" value="DeoC"/>
    <property type="match status" value="1"/>
</dbReference>
<evidence type="ECO:0000256" key="1">
    <source>
        <dbReference type="ARBA" id="ARBA00008116"/>
    </source>
</evidence>
<dbReference type="InterPro" id="IPR013785">
    <property type="entry name" value="Aldolase_TIM"/>
</dbReference>
<dbReference type="InterPro" id="IPR002915">
    <property type="entry name" value="DeoC/FbaB/LacD_aldolase"/>
</dbReference>
<evidence type="ECO:0000313" key="4">
    <source>
        <dbReference type="Proteomes" id="UP000199062"/>
    </source>
</evidence>
<dbReference type="AlphaFoldDB" id="A0A1I6KGI1"/>
<dbReference type="InterPro" id="IPR050456">
    <property type="entry name" value="DeoC/FbaB_aldolase"/>
</dbReference>
<gene>
    <name evidence="3" type="ORF">SAMN05216559_0783</name>
</gene>
<evidence type="ECO:0000313" key="3">
    <source>
        <dbReference type="EMBL" id="SFR90355.1"/>
    </source>
</evidence>